<dbReference type="PRINTS" id="PR00085">
    <property type="entry name" value="THFDHDRGNASE"/>
</dbReference>
<dbReference type="GO" id="GO:0004488">
    <property type="term" value="F:methylenetetrahydrofolate dehydrogenase (NADP+) activity"/>
    <property type="evidence" value="ECO:0007669"/>
    <property type="project" value="InterPro"/>
</dbReference>
<proteinExistence type="predicted"/>
<evidence type="ECO:0000256" key="3">
    <source>
        <dbReference type="ARBA" id="ARBA00022755"/>
    </source>
</evidence>
<dbReference type="GO" id="GO:0004477">
    <property type="term" value="F:methenyltetrahydrofolate cyclohydrolase activity"/>
    <property type="evidence" value="ECO:0007669"/>
    <property type="project" value="TreeGrafter"/>
</dbReference>
<dbReference type="PANTHER" id="PTHR48099">
    <property type="entry name" value="C-1-TETRAHYDROFOLATE SYNTHASE, CYTOPLASMIC-RELATED"/>
    <property type="match status" value="1"/>
</dbReference>
<dbReference type="InterPro" id="IPR000672">
    <property type="entry name" value="THF_DH/CycHdrlase"/>
</dbReference>
<feature type="domain" description="Tetrahydrofolate dehydrogenase/cyclohydrolase NAD(P)-binding" evidence="6">
    <location>
        <begin position="152"/>
        <end position="308"/>
    </location>
</feature>
<evidence type="ECO:0000259" key="5">
    <source>
        <dbReference type="Pfam" id="PF00763"/>
    </source>
</evidence>
<sequence>MRLGSPPVEPAIRTTVVDPSEVAERFRADIREQVRERGRRLRIVGLLTQQEGPARTYAQYARRGAENVGMEMELWELAPRDVLAAIRRANEDETVDGIFLYYPLVDPAEDRWLRELVDPRKDVEGMHSFWSRLLYENRRYLDEERTRRTIVPCTPLAILKLLDETGLRRQGVQAPLEGVTACVINRSEVVGRPLSAMLANDGATVVSLDLTGSVVFDPAIGRHTHSVRDAEITRAQALAGADVVITGVPSREFPLVTAAEIAEGAICVNFSQFRNFDDSIMGRASAFVPRVGPMTVTMATRNLLRLVELQG</sequence>
<dbReference type="Pfam" id="PF00763">
    <property type="entry name" value="THF_DHG_CYH"/>
    <property type="match status" value="1"/>
</dbReference>
<dbReference type="Proteomes" id="UP000435304">
    <property type="component" value="Unassembled WGS sequence"/>
</dbReference>
<gene>
    <name evidence="7" type="ORF">GC722_06985</name>
</gene>
<dbReference type="EMBL" id="WPCU01000005">
    <property type="protein sequence ID" value="MVA75770.1"/>
    <property type="molecule type" value="Genomic_DNA"/>
</dbReference>
<dbReference type="GO" id="GO:0009113">
    <property type="term" value="P:purine nucleobase biosynthetic process"/>
    <property type="evidence" value="ECO:0007669"/>
    <property type="project" value="TreeGrafter"/>
</dbReference>
<dbReference type="SUPFAM" id="SSF51735">
    <property type="entry name" value="NAD(P)-binding Rossmann-fold domains"/>
    <property type="match status" value="1"/>
</dbReference>
<keyword evidence="3" id="KW-0658">Purine biosynthesis</keyword>
<dbReference type="GO" id="GO:0006164">
    <property type="term" value="P:purine nucleotide biosynthetic process"/>
    <property type="evidence" value="ECO:0007669"/>
    <property type="project" value="UniProtKB-KW"/>
</dbReference>
<dbReference type="GO" id="GO:0035999">
    <property type="term" value="P:tetrahydrofolate interconversion"/>
    <property type="evidence" value="ECO:0007669"/>
    <property type="project" value="TreeGrafter"/>
</dbReference>
<dbReference type="Gene3D" id="3.40.50.10860">
    <property type="entry name" value="Leucine Dehydrogenase, chain A, domain 1"/>
    <property type="match status" value="1"/>
</dbReference>
<dbReference type="AlphaFoldDB" id="A0A6A9V0Q0"/>
<evidence type="ECO:0000313" key="8">
    <source>
        <dbReference type="Proteomes" id="UP000435304"/>
    </source>
</evidence>
<dbReference type="Gene3D" id="3.40.50.720">
    <property type="entry name" value="NAD(P)-binding Rossmann-like Domain"/>
    <property type="match status" value="1"/>
</dbReference>
<dbReference type="InterPro" id="IPR020630">
    <property type="entry name" value="THF_DH/CycHdrlase_cat_dom"/>
</dbReference>
<dbReference type="InterPro" id="IPR046346">
    <property type="entry name" value="Aminoacid_DH-like_N_sf"/>
</dbReference>
<dbReference type="InterPro" id="IPR020631">
    <property type="entry name" value="THF_DH/CycHdrlase_NAD-bd_dom"/>
</dbReference>
<evidence type="ECO:0000256" key="1">
    <source>
        <dbReference type="ARBA" id="ARBA00022563"/>
    </source>
</evidence>
<dbReference type="GO" id="GO:0009086">
    <property type="term" value="P:methionine biosynthetic process"/>
    <property type="evidence" value="ECO:0007669"/>
    <property type="project" value="UniProtKB-KW"/>
</dbReference>
<keyword evidence="1" id="KW-0554">One-carbon metabolism</keyword>
<evidence type="ECO:0000313" key="7">
    <source>
        <dbReference type="EMBL" id="MVA75770.1"/>
    </source>
</evidence>
<evidence type="ECO:0000256" key="2">
    <source>
        <dbReference type="ARBA" id="ARBA00022605"/>
    </source>
</evidence>
<evidence type="ECO:0000259" key="6">
    <source>
        <dbReference type="Pfam" id="PF02882"/>
    </source>
</evidence>
<keyword evidence="4" id="KW-0486">Methionine biosynthesis</keyword>
<accession>A0A6A9V0Q0</accession>
<keyword evidence="2" id="KW-0028">Amino-acid biosynthesis</keyword>
<comment type="caution">
    <text evidence="7">The sequence shown here is derived from an EMBL/GenBank/DDBJ whole genome shotgun (WGS) entry which is preliminary data.</text>
</comment>
<dbReference type="GO" id="GO:0004487">
    <property type="term" value="F:methylenetetrahydrofolate dehydrogenase (NAD+) activity"/>
    <property type="evidence" value="ECO:0007669"/>
    <property type="project" value="TreeGrafter"/>
</dbReference>
<dbReference type="PANTHER" id="PTHR48099:SF3">
    <property type="entry name" value="METHYLENETETRAHYDROFOLATE DEHYDROGENASE [NAD(+)]"/>
    <property type="match status" value="1"/>
</dbReference>
<organism evidence="7 8">
    <name type="scientific">Auraticoccus cholistanensis</name>
    <dbReference type="NCBI Taxonomy" id="2656650"/>
    <lineage>
        <taxon>Bacteria</taxon>
        <taxon>Bacillati</taxon>
        <taxon>Actinomycetota</taxon>
        <taxon>Actinomycetes</taxon>
        <taxon>Propionibacteriales</taxon>
        <taxon>Propionibacteriaceae</taxon>
        <taxon>Auraticoccus</taxon>
    </lineage>
</organism>
<dbReference type="SUPFAM" id="SSF53223">
    <property type="entry name" value="Aminoacid dehydrogenase-like, N-terminal domain"/>
    <property type="match status" value="1"/>
</dbReference>
<feature type="domain" description="Tetrahydrofolate dehydrogenase/cyclohydrolase catalytic" evidence="5">
    <location>
        <begin position="18"/>
        <end position="124"/>
    </location>
</feature>
<name>A0A6A9V0Q0_9ACTN</name>
<reference evidence="7 8" key="1">
    <citation type="submission" date="2019-12" db="EMBL/GenBank/DDBJ databases">
        <title>Auraticoccus cholistani sp. nov., an actinomycete isolated from soil of Cholistan desert.</title>
        <authorList>
            <person name="Cheema M.T."/>
        </authorList>
    </citation>
    <scope>NUCLEOTIDE SEQUENCE [LARGE SCALE GENOMIC DNA]</scope>
    <source>
        <strain evidence="7 8">F435</strain>
    </source>
</reference>
<dbReference type="Pfam" id="PF02882">
    <property type="entry name" value="THF_DHG_CYH_C"/>
    <property type="match status" value="1"/>
</dbReference>
<protein>
    <submittedName>
        <fullName evidence="7">Bifunctional methylenetetrahydrofolate dehydrogenase/methenyltetrahydrofolate cyclohydrolase</fullName>
    </submittedName>
</protein>
<keyword evidence="7" id="KW-0378">Hydrolase</keyword>
<evidence type="ECO:0000256" key="4">
    <source>
        <dbReference type="ARBA" id="ARBA00023167"/>
    </source>
</evidence>
<dbReference type="InterPro" id="IPR036291">
    <property type="entry name" value="NAD(P)-bd_dom_sf"/>
</dbReference>
<keyword evidence="8" id="KW-1185">Reference proteome</keyword>
<dbReference type="GO" id="GO:0005829">
    <property type="term" value="C:cytosol"/>
    <property type="evidence" value="ECO:0007669"/>
    <property type="project" value="TreeGrafter"/>
</dbReference>